<protein>
    <submittedName>
        <fullName evidence="1">Uncharacterized protein</fullName>
    </submittedName>
</protein>
<evidence type="ECO:0000313" key="1">
    <source>
        <dbReference type="EMBL" id="GGV87066.1"/>
    </source>
</evidence>
<keyword evidence="2" id="KW-1185">Reference proteome</keyword>
<reference evidence="2" key="1">
    <citation type="journal article" date="2019" name="Int. J. Syst. Evol. Microbiol.">
        <title>The Global Catalogue of Microorganisms (GCM) 10K type strain sequencing project: providing services to taxonomists for standard genome sequencing and annotation.</title>
        <authorList>
            <consortium name="The Broad Institute Genomics Platform"/>
            <consortium name="The Broad Institute Genome Sequencing Center for Infectious Disease"/>
            <person name="Wu L."/>
            <person name="Ma J."/>
        </authorList>
    </citation>
    <scope>NUCLEOTIDE SEQUENCE [LARGE SCALE GENOMIC DNA]</scope>
    <source>
        <strain evidence="2">JCM 4376</strain>
    </source>
</reference>
<dbReference type="EMBL" id="BMTF01000011">
    <property type="protein sequence ID" value="GGV87066.1"/>
    <property type="molecule type" value="Genomic_DNA"/>
</dbReference>
<gene>
    <name evidence="1" type="ORF">GCM10015535_36070</name>
</gene>
<accession>A0ABQ2VZW0</accession>
<organism evidence="1 2">
    <name type="scientific">Streptomyces gelaticus</name>
    <dbReference type="NCBI Taxonomy" id="285446"/>
    <lineage>
        <taxon>Bacteria</taxon>
        <taxon>Bacillati</taxon>
        <taxon>Actinomycetota</taxon>
        <taxon>Actinomycetes</taxon>
        <taxon>Kitasatosporales</taxon>
        <taxon>Streptomycetaceae</taxon>
        <taxon>Streptomyces</taxon>
    </lineage>
</organism>
<comment type="caution">
    <text evidence="1">The sequence shown here is derived from an EMBL/GenBank/DDBJ whole genome shotgun (WGS) entry which is preliminary data.</text>
</comment>
<proteinExistence type="predicted"/>
<evidence type="ECO:0000313" key="2">
    <source>
        <dbReference type="Proteomes" id="UP000660675"/>
    </source>
</evidence>
<name>A0ABQ2VZW0_9ACTN</name>
<dbReference type="Proteomes" id="UP000660675">
    <property type="component" value="Unassembled WGS sequence"/>
</dbReference>
<sequence length="78" mass="9005">MEELSFEALALLTVLEDRQSLSNELEAWFVKEFPGSSYEDSLTALRAAGLIDRAVSWRLEEQRGVRFNQLSTLHLRTY</sequence>